<evidence type="ECO:0000313" key="4">
    <source>
        <dbReference type="EMBL" id="MPM98425.1"/>
    </source>
</evidence>
<dbReference type="InterPro" id="IPR009075">
    <property type="entry name" value="AcylCo_DH/oxidase_C"/>
</dbReference>
<dbReference type="EMBL" id="VSSQ01044593">
    <property type="protein sequence ID" value="MPM98425.1"/>
    <property type="molecule type" value="Genomic_DNA"/>
</dbReference>
<keyword evidence="1" id="KW-0285">Flavoprotein</keyword>
<dbReference type="Pfam" id="PF12186">
    <property type="entry name" value="AcylCoA_dehyd_C"/>
    <property type="match status" value="1"/>
</dbReference>
<dbReference type="SUPFAM" id="SSF158494">
    <property type="entry name" value="PG0775 C-terminal domain-like"/>
    <property type="match status" value="1"/>
</dbReference>
<feature type="domain" description="Acyl-CoA dehydrogenase C-terminal" evidence="3">
    <location>
        <begin position="174"/>
        <end position="283"/>
    </location>
</feature>
<gene>
    <name evidence="4" type="primary">caiA_14</name>
    <name evidence="4" type="ORF">SDC9_145611</name>
</gene>
<keyword evidence="4" id="KW-0560">Oxidoreductase</keyword>
<dbReference type="InterPro" id="IPR020964">
    <property type="entry name" value="Acyl-CoA_dehydrogenase_C"/>
</dbReference>
<dbReference type="AlphaFoldDB" id="A0A645EAE0"/>
<dbReference type="PROSITE" id="PS00073">
    <property type="entry name" value="ACYL_COA_DH_2"/>
    <property type="match status" value="1"/>
</dbReference>
<evidence type="ECO:0000259" key="3">
    <source>
        <dbReference type="Pfam" id="PF12186"/>
    </source>
</evidence>
<dbReference type="Gene3D" id="1.20.140.10">
    <property type="entry name" value="Butyryl-CoA Dehydrogenase, subunit A, domain 3"/>
    <property type="match status" value="1"/>
</dbReference>
<proteinExistence type="predicted"/>
<dbReference type="EC" id="1.3.99.-" evidence="4"/>
<evidence type="ECO:0000256" key="1">
    <source>
        <dbReference type="ARBA" id="ARBA00022630"/>
    </source>
</evidence>
<dbReference type="GO" id="GO:0003995">
    <property type="term" value="F:acyl-CoA dehydrogenase activity"/>
    <property type="evidence" value="ECO:0007669"/>
    <property type="project" value="InterPro"/>
</dbReference>
<dbReference type="InterPro" id="IPR036250">
    <property type="entry name" value="AcylCo_DH-like_C"/>
</dbReference>
<dbReference type="InterPro" id="IPR006089">
    <property type="entry name" value="Acyl-CoA_DH_CS"/>
</dbReference>
<sequence>MGLIKYVMSLMNGARLGVGAQSVGISEAAYREALKYAHERAQFGKPIIQFPAVYEMLAVIKAKLQASRALLYETTRFVDVYKSYNFIAEERKLTPEERTEAKQFQKLADMFTPMLKLMSSEYSNQNAYDSLQIHGGSGFMKEYPIERIYRDARITTIYEGTSQLQVVAAQRYVTTGGYLNQIREYEKVPVRAEFEPLKKILVRMTEQYEQAVAMVAGQENEYIDFHARRLVEMASHIVMSYLLLIDAQTDESFEKSAEIYIGKSAAWNDERYSYIKDFTASDLATFASIKEETVPEA</sequence>
<evidence type="ECO:0000259" key="2">
    <source>
        <dbReference type="Pfam" id="PF00441"/>
    </source>
</evidence>
<dbReference type="PANTHER" id="PTHR42803">
    <property type="entry name" value="ACYL-COA DEHYDROGENASE"/>
    <property type="match status" value="1"/>
</dbReference>
<dbReference type="InterPro" id="IPR036797">
    <property type="entry name" value="Acyl-CoA_dehydrogenase_C_sf"/>
</dbReference>
<organism evidence="4">
    <name type="scientific">bioreactor metagenome</name>
    <dbReference type="NCBI Taxonomy" id="1076179"/>
    <lineage>
        <taxon>unclassified sequences</taxon>
        <taxon>metagenomes</taxon>
        <taxon>ecological metagenomes</taxon>
    </lineage>
</organism>
<name>A0A645EAE0_9ZZZZ</name>
<comment type="caution">
    <text evidence="4">The sequence shown here is derived from an EMBL/GenBank/DDBJ whole genome shotgun (WGS) entry which is preliminary data.</text>
</comment>
<dbReference type="PANTHER" id="PTHR42803:SF1">
    <property type="entry name" value="BROAD-SPECIFICITY LINEAR ACYL-COA DEHYDROGENASE FADE5"/>
    <property type="match status" value="1"/>
</dbReference>
<reference evidence="4" key="1">
    <citation type="submission" date="2019-08" db="EMBL/GenBank/DDBJ databases">
        <authorList>
            <person name="Kucharzyk K."/>
            <person name="Murdoch R.W."/>
            <person name="Higgins S."/>
            <person name="Loffler F."/>
        </authorList>
    </citation>
    <scope>NUCLEOTIDE SEQUENCE</scope>
</reference>
<dbReference type="Pfam" id="PF00441">
    <property type="entry name" value="Acyl-CoA_dh_1"/>
    <property type="match status" value="1"/>
</dbReference>
<accession>A0A645EAE0</accession>
<feature type="domain" description="Acyl-CoA dehydrogenase/oxidase C-terminal" evidence="2">
    <location>
        <begin position="5"/>
        <end position="166"/>
    </location>
</feature>
<protein>
    <submittedName>
        <fullName evidence="4">Crotonobetainyl-CoA dehydrogenase</fullName>
        <ecNumber evidence="4">1.3.99.-</ecNumber>
    </submittedName>
</protein>
<dbReference type="Gene3D" id="1.20.120.470">
    <property type="entry name" value="Acyl-CoA dehydrogenase, C-terminal domain"/>
    <property type="match status" value="1"/>
</dbReference>
<dbReference type="SUPFAM" id="SSF47203">
    <property type="entry name" value="Acyl-CoA dehydrogenase C-terminal domain-like"/>
    <property type="match status" value="1"/>
</dbReference>
<dbReference type="InterPro" id="IPR052166">
    <property type="entry name" value="Diverse_Acyl-CoA_DH"/>
</dbReference>